<dbReference type="Proteomes" id="UP000310263">
    <property type="component" value="Unassembled WGS sequence"/>
</dbReference>
<evidence type="ECO:0000256" key="1">
    <source>
        <dbReference type="ARBA" id="ARBA00022485"/>
    </source>
</evidence>
<dbReference type="PANTHER" id="PTHR30352:SF5">
    <property type="entry name" value="PYRUVATE FORMATE-LYASE 1-ACTIVATING ENZYME"/>
    <property type="match status" value="1"/>
</dbReference>
<dbReference type="InterPro" id="IPR007197">
    <property type="entry name" value="rSAM"/>
</dbReference>
<feature type="binding site" evidence="6">
    <location>
        <position position="101"/>
    </location>
    <ligand>
        <name>[4Fe-4S] cluster</name>
        <dbReference type="ChEBI" id="CHEBI:49883"/>
        <note>4Fe-4S-S-AdoMet</note>
    </ligand>
</feature>
<accession>A0A4S2F0T3</accession>
<evidence type="ECO:0000256" key="7">
    <source>
        <dbReference type="SAM" id="MobiDB-lite"/>
    </source>
</evidence>
<protein>
    <submittedName>
        <fullName evidence="9">AmmeMemoRadiSam system radical SAM enzyme</fullName>
    </submittedName>
</protein>
<dbReference type="InterPro" id="IPR034457">
    <property type="entry name" value="Organic_radical-activating"/>
</dbReference>
<proteinExistence type="predicted"/>
<gene>
    <name evidence="9" type="primary">amrS</name>
    <name evidence="9" type="ORF">E5334_03405</name>
</gene>
<keyword evidence="3 6" id="KW-0479">Metal-binding</keyword>
<feature type="compositionally biased region" description="Low complexity" evidence="7">
    <location>
        <begin position="16"/>
        <end position="26"/>
    </location>
</feature>
<dbReference type="OrthoDB" id="9778883at2"/>
<evidence type="ECO:0000259" key="8">
    <source>
        <dbReference type="PROSITE" id="PS51918"/>
    </source>
</evidence>
<sequence>MFREAASFSANTPLNPQAAPASAAPQDTQKPLRATCECCPHRCSMAPGATGACRARTNVGGRVVDENFGRVTSVAVDPIEKKPLARFRPGTLVLSVGSYGCNLRCPWCQNHCIAQAGAARAPWRYLSPQDLAATAADMAASDPEVAGVAYTYNEPLCGFEYVRSCAELVHGAGLCNVLVSNGCFEAPVIDAVAPLMDAVNIDLKCFNAQGYAQIGGDLECVKAAIAAFAATPSCHVEITSLIVPGFNDSPEEMEAQCRWLAQIDPSIVLHITRFFPAFRCTQLEPTPCEDIYRLRDIAHAHLRWVYTGNC</sequence>
<keyword evidence="5 6" id="KW-0411">Iron-sulfur</keyword>
<dbReference type="Gene3D" id="3.20.20.70">
    <property type="entry name" value="Aldolase class I"/>
    <property type="match status" value="1"/>
</dbReference>
<evidence type="ECO:0000313" key="9">
    <source>
        <dbReference type="EMBL" id="TGY62486.1"/>
    </source>
</evidence>
<dbReference type="SFLD" id="SFLDG01101">
    <property type="entry name" value="Uncharacterised_Radical_SAM_Su"/>
    <property type="match status" value="1"/>
</dbReference>
<evidence type="ECO:0000256" key="4">
    <source>
        <dbReference type="ARBA" id="ARBA00023004"/>
    </source>
</evidence>
<name>A0A4S2F0T3_9ACTN</name>
<dbReference type="GO" id="GO:0003824">
    <property type="term" value="F:catalytic activity"/>
    <property type="evidence" value="ECO:0007669"/>
    <property type="project" value="InterPro"/>
</dbReference>
<dbReference type="InterPro" id="IPR016431">
    <property type="entry name" value="Pyrv-formate_lyase-activ_prd"/>
</dbReference>
<dbReference type="InterPro" id="IPR013785">
    <property type="entry name" value="Aldolase_TIM"/>
</dbReference>
<comment type="cofactor">
    <cofactor evidence="6">
        <name>[4Fe-4S] cluster</name>
        <dbReference type="ChEBI" id="CHEBI:49883"/>
    </cofactor>
    <text evidence="6">Binds 1 [4Fe-4S] cluster. The cluster is coordinated with 3 cysteines and an exchangeable S-adenosyl-L-methionine.</text>
</comment>
<dbReference type="PIRSF" id="PIRSF004869">
    <property type="entry name" value="PflX_prd"/>
    <property type="match status" value="1"/>
</dbReference>
<evidence type="ECO:0000256" key="3">
    <source>
        <dbReference type="ARBA" id="ARBA00022723"/>
    </source>
</evidence>
<dbReference type="SFLD" id="SFLDS00029">
    <property type="entry name" value="Radical_SAM"/>
    <property type="match status" value="1"/>
</dbReference>
<dbReference type="InterPro" id="IPR027596">
    <property type="entry name" value="AmmeMemoSam_rS"/>
</dbReference>
<feature type="binding site" evidence="6">
    <location>
        <position position="108"/>
    </location>
    <ligand>
        <name>[4Fe-4S] cluster</name>
        <dbReference type="ChEBI" id="CHEBI:49883"/>
        <note>4Fe-4S-S-AdoMet</note>
    </ligand>
</feature>
<dbReference type="PANTHER" id="PTHR30352">
    <property type="entry name" value="PYRUVATE FORMATE-LYASE-ACTIVATING ENZYME"/>
    <property type="match status" value="1"/>
</dbReference>
<evidence type="ECO:0000256" key="6">
    <source>
        <dbReference type="PIRSR" id="PIRSR004869-50"/>
    </source>
</evidence>
<dbReference type="EMBL" id="SRYE01000002">
    <property type="protein sequence ID" value="TGY62486.1"/>
    <property type="molecule type" value="Genomic_DNA"/>
</dbReference>
<dbReference type="RefSeq" id="WP_136012215.1">
    <property type="nucleotide sequence ID" value="NZ_SRYE01000002.1"/>
</dbReference>
<dbReference type="AlphaFoldDB" id="A0A4S2F0T3"/>
<dbReference type="SUPFAM" id="SSF102114">
    <property type="entry name" value="Radical SAM enzymes"/>
    <property type="match status" value="1"/>
</dbReference>
<evidence type="ECO:0000256" key="2">
    <source>
        <dbReference type="ARBA" id="ARBA00022691"/>
    </source>
</evidence>
<feature type="domain" description="Radical SAM core" evidence="8">
    <location>
        <begin position="86"/>
        <end position="309"/>
    </location>
</feature>
<evidence type="ECO:0000256" key="5">
    <source>
        <dbReference type="ARBA" id="ARBA00023014"/>
    </source>
</evidence>
<keyword evidence="4 6" id="KW-0408">Iron</keyword>
<reference evidence="9 10" key="1">
    <citation type="submission" date="2019-04" db="EMBL/GenBank/DDBJ databases">
        <title>Microbes associate with the intestines of laboratory mice.</title>
        <authorList>
            <person name="Navarre W."/>
            <person name="Wong E."/>
            <person name="Huang K."/>
            <person name="Tropini C."/>
            <person name="Ng K."/>
            <person name="Yu B."/>
        </authorList>
    </citation>
    <scope>NUCLEOTIDE SEQUENCE [LARGE SCALE GENOMIC DNA]</scope>
    <source>
        <strain evidence="9 10">NM07_P-09</strain>
    </source>
</reference>
<organism evidence="9 10">
    <name type="scientific">Muricaecibacterium torontonense</name>
    <dbReference type="NCBI Taxonomy" id="3032871"/>
    <lineage>
        <taxon>Bacteria</taxon>
        <taxon>Bacillati</taxon>
        <taxon>Actinomycetota</taxon>
        <taxon>Coriobacteriia</taxon>
        <taxon>Coriobacteriales</taxon>
        <taxon>Atopobiaceae</taxon>
        <taxon>Muricaecibacterium</taxon>
    </lineage>
</organism>
<feature type="binding site" evidence="6">
    <location>
        <position position="105"/>
    </location>
    <ligand>
        <name>[4Fe-4S] cluster</name>
        <dbReference type="ChEBI" id="CHEBI:49883"/>
        <note>4Fe-4S-S-AdoMet</note>
    </ligand>
</feature>
<dbReference type="GO" id="GO:0046872">
    <property type="term" value="F:metal ion binding"/>
    <property type="evidence" value="ECO:0007669"/>
    <property type="project" value="UniProtKB-KW"/>
</dbReference>
<comment type="caution">
    <text evidence="9">The sequence shown here is derived from an EMBL/GenBank/DDBJ whole genome shotgun (WGS) entry which is preliminary data.</text>
</comment>
<dbReference type="NCBIfam" id="TIGR04337">
    <property type="entry name" value="AmmeMemoSam_rS"/>
    <property type="match status" value="1"/>
</dbReference>
<dbReference type="PROSITE" id="PS51918">
    <property type="entry name" value="RADICAL_SAM"/>
    <property type="match status" value="1"/>
</dbReference>
<keyword evidence="2 6" id="KW-0949">S-adenosyl-L-methionine</keyword>
<feature type="region of interest" description="Disordered" evidence="7">
    <location>
        <begin position="1"/>
        <end position="26"/>
    </location>
</feature>
<dbReference type="Pfam" id="PF04055">
    <property type="entry name" value="Radical_SAM"/>
    <property type="match status" value="1"/>
</dbReference>
<evidence type="ECO:0000313" key="10">
    <source>
        <dbReference type="Proteomes" id="UP000310263"/>
    </source>
</evidence>
<dbReference type="InterPro" id="IPR058240">
    <property type="entry name" value="rSAM_sf"/>
</dbReference>
<keyword evidence="1" id="KW-0004">4Fe-4S</keyword>
<keyword evidence="10" id="KW-1185">Reference proteome</keyword>
<dbReference type="GO" id="GO:0051539">
    <property type="term" value="F:4 iron, 4 sulfur cluster binding"/>
    <property type="evidence" value="ECO:0007669"/>
    <property type="project" value="UniProtKB-KW"/>
</dbReference>